<dbReference type="InterPro" id="IPR037464">
    <property type="entry name" value="Taspase1"/>
</dbReference>
<dbReference type="SUPFAM" id="SSF56235">
    <property type="entry name" value="N-terminal nucleophile aminohydrolases (Ntn hydrolases)"/>
    <property type="match status" value="1"/>
</dbReference>
<gene>
    <name evidence="1" type="ORF">Q9L58_007894</name>
</gene>
<name>A0ABR3GB96_9PEZI</name>
<proteinExistence type="predicted"/>
<sequence>MVFLRNGGSAVDGVEMALKSLEDNEITNSGYGSNLSLDGTVECDASIMEESGRSGAVGAVDRFKNPSALARLILDNTRRPMSLKRVPPVLLVGSGAHSYAKEHRFPLIDNEALISRNARSRWVKWKRELDAFSNRHKDHKDHKSPKKAPRSYITGVTLTAAALSSKSELDHELENSGQHDAQEDVVTDTVGAICVDRWGRVAAGSSSGGIGMKHRGRIGPAALIGIGTWIKVEDGTVVAATCSGTGEQMAHTLIASKAVERMFCSDDEAEGLRTSIEEDFMGSKIVQESTMSSAVGIMAIKFEKKSAVKRIYFTYGHTTDSMAMAHMTSAMIDPENVMSRNARNPKTCLGGKLVRLP</sequence>
<keyword evidence="2" id="KW-1185">Reference proteome</keyword>
<dbReference type="CDD" id="cd04514">
    <property type="entry name" value="Taspase1_like"/>
    <property type="match status" value="1"/>
</dbReference>
<dbReference type="Pfam" id="PF01112">
    <property type="entry name" value="Asparaginase_2"/>
    <property type="match status" value="1"/>
</dbReference>
<accession>A0ABR3GB96</accession>
<organism evidence="1 2">
    <name type="scientific">Discina gigas</name>
    <dbReference type="NCBI Taxonomy" id="1032678"/>
    <lineage>
        <taxon>Eukaryota</taxon>
        <taxon>Fungi</taxon>
        <taxon>Dikarya</taxon>
        <taxon>Ascomycota</taxon>
        <taxon>Pezizomycotina</taxon>
        <taxon>Pezizomycetes</taxon>
        <taxon>Pezizales</taxon>
        <taxon>Discinaceae</taxon>
        <taxon>Discina</taxon>
    </lineage>
</organism>
<evidence type="ECO:0000313" key="2">
    <source>
        <dbReference type="Proteomes" id="UP001447188"/>
    </source>
</evidence>
<reference evidence="1 2" key="1">
    <citation type="submission" date="2024-02" db="EMBL/GenBank/DDBJ databases">
        <title>Discinaceae phylogenomics.</title>
        <authorList>
            <person name="Dirks A.C."/>
            <person name="James T.Y."/>
        </authorList>
    </citation>
    <scope>NUCLEOTIDE SEQUENCE [LARGE SCALE GENOMIC DNA]</scope>
    <source>
        <strain evidence="1 2">ACD0624</strain>
    </source>
</reference>
<dbReference type="Proteomes" id="UP001447188">
    <property type="component" value="Unassembled WGS sequence"/>
</dbReference>
<dbReference type="EMBL" id="JBBBZM010000133">
    <property type="protein sequence ID" value="KAL0633210.1"/>
    <property type="molecule type" value="Genomic_DNA"/>
</dbReference>
<dbReference type="Gene3D" id="3.60.20.30">
    <property type="entry name" value="(Glycosyl)asparaginase"/>
    <property type="match status" value="1"/>
</dbReference>
<dbReference type="PANTHER" id="PTHR10188:SF8">
    <property type="entry name" value="THREONINE ASPARTASE 1"/>
    <property type="match status" value="1"/>
</dbReference>
<dbReference type="PANTHER" id="PTHR10188">
    <property type="entry name" value="L-ASPARAGINASE"/>
    <property type="match status" value="1"/>
</dbReference>
<protein>
    <submittedName>
        <fullName evidence="1">Uncharacterized protein</fullName>
    </submittedName>
</protein>
<evidence type="ECO:0000313" key="1">
    <source>
        <dbReference type="EMBL" id="KAL0633210.1"/>
    </source>
</evidence>
<dbReference type="InterPro" id="IPR000246">
    <property type="entry name" value="Peptidase_T2"/>
</dbReference>
<dbReference type="InterPro" id="IPR029055">
    <property type="entry name" value="Ntn_hydrolases_N"/>
</dbReference>
<comment type="caution">
    <text evidence="1">The sequence shown here is derived from an EMBL/GenBank/DDBJ whole genome shotgun (WGS) entry which is preliminary data.</text>
</comment>